<reference evidence="2" key="1">
    <citation type="submission" date="2022-09" db="EMBL/GenBank/DDBJ databases">
        <title>Fusarium specimens isolated from Avocado Roots.</title>
        <authorList>
            <person name="Stajich J."/>
            <person name="Roper C."/>
            <person name="Heimlech-Rivalta G."/>
        </authorList>
    </citation>
    <scope>NUCLEOTIDE SEQUENCE</scope>
    <source>
        <strain evidence="2">CF00095</strain>
    </source>
</reference>
<protein>
    <submittedName>
        <fullName evidence="2">Uncharacterized protein</fullName>
    </submittedName>
</protein>
<feature type="region of interest" description="Disordered" evidence="1">
    <location>
        <begin position="340"/>
        <end position="392"/>
    </location>
</feature>
<feature type="compositionally biased region" description="Basic and acidic residues" evidence="1">
    <location>
        <begin position="367"/>
        <end position="379"/>
    </location>
</feature>
<evidence type="ECO:0000313" key="2">
    <source>
        <dbReference type="EMBL" id="KAJ4138382.1"/>
    </source>
</evidence>
<sequence length="601" mass="69491">MTGRSKCSATNPPPQEERSRKRSRMTNVDESGEVSLEAQMHERYPVQDCRPTRRIIADFGEPTPEGWTGSDEETVTQWWDESATKKEIGRLKKAKQQALLRLWKASFRLFKTSPLWITCLPDGIQYQPSLTHDRTYIALYSHKFCEELLKLIVHPFWDGNIYKLRCALKFAVACRVDDKEMMSYVHVPERCRALRFLNHSLEEDNEFSIHTMHERARYHVRKEGHSPSSWSDFLFHVGETVEGNSLRRPPVKKEFLAEHDILTLPLTGWDVEALIQAVDTMPRKYPELRWCSTEDALQAWNNSTKGREMPQFEQLSELYEAFTKEVYRKTIDLMKNAAEDEDVHDNGDAESFENEDVPESSDNEDGQDGRPEPSGHKELALPVPDLGGLQGSTEADVQFDSHFNLHQEGLQNSDTSIVSQPGVSLRQNAPSTDELPLPRSPPYMPPRVPTPHELATRGSGRSTARLERENKELRDALKKTEEAFHKSEERFQNLQQLYEQKITRLERTVEDQTKMIELLDERRKNPRNIVDQNATQSDVILQYLGRQVIRRRDEIEETQASQSRLEARLEGRISQVEKELETLRIESSRLHGTAADFRELD</sequence>
<name>A0ABQ8RN65_FUSEQ</name>
<proteinExistence type="predicted"/>
<evidence type="ECO:0000313" key="3">
    <source>
        <dbReference type="Proteomes" id="UP001152024"/>
    </source>
</evidence>
<evidence type="ECO:0000256" key="1">
    <source>
        <dbReference type="SAM" id="MobiDB-lite"/>
    </source>
</evidence>
<feature type="region of interest" description="Disordered" evidence="1">
    <location>
        <begin position="423"/>
        <end position="467"/>
    </location>
</feature>
<gene>
    <name evidence="2" type="ORF">NW768_002206</name>
</gene>
<feature type="region of interest" description="Disordered" evidence="1">
    <location>
        <begin position="1"/>
        <end position="36"/>
    </location>
</feature>
<dbReference type="EMBL" id="JAOQBH010000003">
    <property type="protein sequence ID" value="KAJ4138382.1"/>
    <property type="molecule type" value="Genomic_DNA"/>
</dbReference>
<feature type="compositionally biased region" description="Pro residues" evidence="1">
    <location>
        <begin position="438"/>
        <end position="449"/>
    </location>
</feature>
<keyword evidence="3" id="KW-1185">Reference proteome</keyword>
<feature type="compositionally biased region" description="Acidic residues" evidence="1">
    <location>
        <begin position="340"/>
        <end position="366"/>
    </location>
</feature>
<comment type="caution">
    <text evidence="2">The sequence shown here is derived from an EMBL/GenBank/DDBJ whole genome shotgun (WGS) entry which is preliminary data.</text>
</comment>
<organism evidence="2 3">
    <name type="scientific">Fusarium equiseti</name>
    <name type="common">Fusarium scirpi</name>
    <dbReference type="NCBI Taxonomy" id="61235"/>
    <lineage>
        <taxon>Eukaryota</taxon>
        <taxon>Fungi</taxon>
        <taxon>Dikarya</taxon>
        <taxon>Ascomycota</taxon>
        <taxon>Pezizomycotina</taxon>
        <taxon>Sordariomycetes</taxon>
        <taxon>Hypocreomycetidae</taxon>
        <taxon>Hypocreales</taxon>
        <taxon>Nectriaceae</taxon>
        <taxon>Fusarium</taxon>
        <taxon>Fusarium incarnatum-equiseti species complex</taxon>
    </lineage>
</organism>
<feature type="compositionally biased region" description="Polar residues" evidence="1">
    <location>
        <begin position="1"/>
        <end position="10"/>
    </location>
</feature>
<dbReference type="Proteomes" id="UP001152024">
    <property type="component" value="Unassembled WGS sequence"/>
</dbReference>
<accession>A0ABQ8RN65</accession>